<organism evidence="1 2">
    <name type="scientific">Austropuccinia psidii MF-1</name>
    <dbReference type="NCBI Taxonomy" id="1389203"/>
    <lineage>
        <taxon>Eukaryota</taxon>
        <taxon>Fungi</taxon>
        <taxon>Dikarya</taxon>
        <taxon>Basidiomycota</taxon>
        <taxon>Pucciniomycotina</taxon>
        <taxon>Pucciniomycetes</taxon>
        <taxon>Pucciniales</taxon>
        <taxon>Sphaerophragmiaceae</taxon>
        <taxon>Austropuccinia</taxon>
    </lineage>
</organism>
<reference evidence="1" key="1">
    <citation type="submission" date="2021-03" db="EMBL/GenBank/DDBJ databases">
        <title>Draft genome sequence of rust myrtle Austropuccinia psidii MF-1, a brazilian biotype.</title>
        <authorList>
            <person name="Quecine M.C."/>
            <person name="Pachon D.M.R."/>
            <person name="Bonatelli M.L."/>
            <person name="Correr F.H."/>
            <person name="Franceschini L.M."/>
            <person name="Leite T.F."/>
            <person name="Margarido G.R.A."/>
            <person name="Almeida C.A."/>
            <person name="Ferrarezi J.A."/>
            <person name="Labate C.A."/>
        </authorList>
    </citation>
    <scope>NUCLEOTIDE SEQUENCE</scope>
    <source>
        <strain evidence="1">MF-1</strain>
    </source>
</reference>
<name>A0A9Q3KDM9_9BASI</name>
<protein>
    <submittedName>
        <fullName evidence="1">Uncharacterized protein</fullName>
    </submittedName>
</protein>
<accession>A0A9Q3KDM9</accession>
<proteinExistence type="predicted"/>
<dbReference type="Proteomes" id="UP000765509">
    <property type="component" value="Unassembled WGS sequence"/>
</dbReference>
<evidence type="ECO:0000313" key="2">
    <source>
        <dbReference type="Proteomes" id="UP000765509"/>
    </source>
</evidence>
<evidence type="ECO:0000313" key="1">
    <source>
        <dbReference type="EMBL" id="MBW0578231.1"/>
    </source>
</evidence>
<dbReference type="AlphaFoldDB" id="A0A9Q3KDM9"/>
<gene>
    <name evidence="1" type="ORF">O181_117946</name>
</gene>
<dbReference type="EMBL" id="AVOT02102399">
    <property type="protein sequence ID" value="MBW0578231.1"/>
    <property type="molecule type" value="Genomic_DNA"/>
</dbReference>
<sequence length="95" mass="10541">MTTRHYSSMHICICQHCSTQTYSSTEGGRQGVAFTHFQYKNHIKKLKSTISPKSLPKIPTAASGSECPQILLDETFPADYSQLTQSTFSNPEGLN</sequence>
<keyword evidence="2" id="KW-1185">Reference proteome</keyword>
<comment type="caution">
    <text evidence="1">The sequence shown here is derived from an EMBL/GenBank/DDBJ whole genome shotgun (WGS) entry which is preliminary data.</text>
</comment>